<dbReference type="InterPro" id="IPR003339">
    <property type="entry name" value="ABC/ECF_trnsptr_transmembrane"/>
</dbReference>
<keyword evidence="5 6" id="KW-0472">Membrane</keyword>
<organism evidence="7 8">
    <name type="scientific">Tumebacillus lipolyticus</name>
    <dbReference type="NCBI Taxonomy" id="1280370"/>
    <lineage>
        <taxon>Bacteria</taxon>
        <taxon>Bacillati</taxon>
        <taxon>Bacillota</taxon>
        <taxon>Bacilli</taxon>
        <taxon>Bacillales</taxon>
        <taxon>Alicyclobacillaceae</taxon>
        <taxon>Tumebacillus</taxon>
    </lineage>
</organism>
<evidence type="ECO:0000256" key="4">
    <source>
        <dbReference type="ARBA" id="ARBA00022989"/>
    </source>
</evidence>
<evidence type="ECO:0000313" key="7">
    <source>
        <dbReference type="EMBL" id="MFD2171819.1"/>
    </source>
</evidence>
<dbReference type="RefSeq" id="WP_386048947.1">
    <property type="nucleotide sequence ID" value="NZ_JBHUIO010000011.1"/>
</dbReference>
<comment type="caution">
    <text evidence="7">The sequence shown here is derived from an EMBL/GenBank/DDBJ whole genome shotgun (WGS) entry which is preliminary data.</text>
</comment>
<feature type="transmembrane region" description="Helical" evidence="6">
    <location>
        <begin position="7"/>
        <end position="29"/>
    </location>
</feature>
<evidence type="ECO:0000256" key="2">
    <source>
        <dbReference type="ARBA" id="ARBA00022475"/>
    </source>
</evidence>
<dbReference type="Pfam" id="PF02361">
    <property type="entry name" value="CbiQ"/>
    <property type="match status" value="1"/>
</dbReference>
<evidence type="ECO:0000256" key="3">
    <source>
        <dbReference type="ARBA" id="ARBA00022692"/>
    </source>
</evidence>
<feature type="transmembrane region" description="Helical" evidence="6">
    <location>
        <begin position="107"/>
        <end position="132"/>
    </location>
</feature>
<dbReference type="Proteomes" id="UP001597343">
    <property type="component" value="Unassembled WGS sequence"/>
</dbReference>
<keyword evidence="8" id="KW-1185">Reference proteome</keyword>
<dbReference type="PANTHER" id="PTHR34857:SF2">
    <property type="entry name" value="SLL0384 PROTEIN"/>
    <property type="match status" value="1"/>
</dbReference>
<accession>A0ABW5A206</accession>
<feature type="transmembrane region" description="Helical" evidence="6">
    <location>
        <begin position="35"/>
        <end position="53"/>
    </location>
</feature>
<name>A0ABW5A206_9BACL</name>
<feature type="transmembrane region" description="Helical" evidence="6">
    <location>
        <begin position="231"/>
        <end position="247"/>
    </location>
</feature>
<sequence length="248" mass="28079">MSENDSFVGRVNPSVKLFLHLICMILIVFSRDPLTTLYLLAIPVLITLTIAKVSLKTFLVRVSPFLIIFLSTTWMLAAYGAGETVWWEWGWIRFTEEGLQNGLNIGLRMMVFVCYGFLFTATTDITQFILSLMQQCKLPPKLAYALLTGFRFLPLFKEEFAQIKAAHRVRGVVRMPGLRGKVQGFLRYTIPLLAQGIRKAERVAVALEARGFDGSRNRTFYHQVALGRRDAIYLVVLLGANIAVLAWL</sequence>
<dbReference type="CDD" id="cd16914">
    <property type="entry name" value="EcfT"/>
    <property type="match status" value="1"/>
</dbReference>
<keyword evidence="3 6" id="KW-0812">Transmembrane</keyword>
<comment type="subcellular location">
    <subcellularLocation>
        <location evidence="1">Membrane</location>
        <topology evidence="1">Multi-pass membrane protein</topology>
    </subcellularLocation>
</comment>
<dbReference type="PANTHER" id="PTHR34857">
    <property type="entry name" value="SLL0384 PROTEIN"/>
    <property type="match status" value="1"/>
</dbReference>
<protein>
    <submittedName>
        <fullName evidence="7">Energy-coupling factor transporter transmembrane component T family protein</fullName>
    </submittedName>
</protein>
<keyword evidence="2" id="KW-1003">Cell membrane</keyword>
<evidence type="ECO:0000256" key="6">
    <source>
        <dbReference type="SAM" id="Phobius"/>
    </source>
</evidence>
<dbReference type="InterPro" id="IPR051611">
    <property type="entry name" value="ECF_transporter_component"/>
</dbReference>
<proteinExistence type="predicted"/>
<feature type="transmembrane region" description="Helical" evidence="6">
    <location>
        <begin position="65"/>
        <end position="87"/>
    </location>
</feature>
<reference evidence="8" key="1">
    <citation type="journal article" date="2019" name="Int. J. Syst. Evol. Microbiol.">
        <title>The Global Catalogue of Microorganisms (GCM) 10K type strain sequencing project: providing services to taxonomists for standard genome sequencing and annotation.</title>
        <authorList>
            <consortium name="The Broad Institute Genomics Platform"/>
            <consortium name="The Broad Institute Genome Sequencing Center for Infectious Disease"/>
            <person name="Wu L."/>
            <person name="Ma J."/>
        </authorList>
    </citation>
    <scope>NUCLEOTIDE SEQUENCE [LARGE SCALE GENOMIC DNA]</scope>
    <source>
        <strain evidence="8">CGMCC 1.13574</strain>
    </source>
</reference>
<dbReference type="EMBL" id="JBHUIO010000011">
    <property type="protein sequence ID" value="MFD2171819.1"/>
    <property type="molecule type" value="Genomic_DNA"/>
</dbReference>
<evidence type="ECO:0000256" key="5">
    <source>
        <dbReference type="ARBA" id="ARBA00023136"/>
    </source>
</evidence>
<keyword evidence="4 6" id="KW-1133">Transmembrane helix</keyword>
<gene>
    <name evidence="7" type="ORF">ACFSOY_17795</name>
</gene>
<evidence type="ECO:0000256" key="1">
    <source>
        <dbReference type="ARBA" id="ARBA00004141"/>
    </source>
</evidence>
<evidence type="ECO:0000313" key="8">
    <source>
        <dbReference type="Proteomes" id="UP001597343"/>
    </source>
</evidence>